<evidence type="ECO:0000313" key="2">
    <source>
        <dbReference type="EMBL" id="KAK1647985.1"/>
    </source>
</evidence>
<dbReference type="Pfam" id="PF00646">
    <property type="entry name" value="F-box"/>
    <property type="match status" value="1"/>
</dbReference>
<evidence type="ECO:0000259" key="1">
    <source>
        <dbReference type="SMART" id="SM00256"/>
    </source>
</evidence>
<dbReference type="EMBL" id="JAUUTY010000004">
    <property type="protein sequence ID" value="KAK1647985.1"/>
    <property type="molecule type" value="Genomic_DNA"/>
</dbReference>
<feature type="domain" description="F-box" evidence="1">
    <location>
        <begin position="19"/>
        <end position="59"/>
    </location>
</feature>
<dbReference type="Gene3D" id="1.20.1280.50">
    <property type="match status" value="1"/>
</dbReference>
<sequence length="109" mass="12804">MKPGSKEKKGVEGSPVDMLTDDILADIISRVPYKLTRRCKCVSRRWRDLISHPDYNKKMIAPPVRKKTRSFTLQEMFGIIDDSGEVVVPRRRRADVLILRRRQRQVRLE</sequence>
<gene>
    <name evidence="2" type="ORF">QYE76_065790</name>
</gene>
<dbReference type="SMART" id="SM00256">
    <property type="entry name" value="FBOX"/>
    <property type="match status" value="1"/>
</dbReference>
<dbReference type="InterPro" id="IPR036047">
    <property type="entry name" value="F-box-like_dom_sf"/>
</dbReference>
<dbReference type="AlphaFoldDB" id="A0AAD8SBK6"/>
<evidence type="ECO:0000313" key="3">
    <source>
        <dbReference type="Proteomes" id="UP001231189"/>
    </source>
</evidence>
<dbReference type="PANTHER" id="PTHR35546:SF105">
    <property type="entry name" value="OS05G0139200 PROTEIN"/>
    <property type="match status" value="1"/>
</dbReference>
<dbReference type="InterPro" id="IPR001810">
    <property type="entry name" value="F-box_dom"/>
</dbReference>
<dbReference type="Proteomes" id="UP001231189">
    <property type="component" value="Unassembled WGS sequence"/>
</dbReference>
<dbReference type="InterPro" id="IPR055290">
    <property type="entry name" value="At3g26010-like"/>
</dbReference>
<protein>
    <recommendedName>
        <fullName evidence="1">F-box domain-containing protein</fullName>
    </recommendedName>
</protein>
<reference evidence="2" key="1">
    <citation type="submission" date="2023-07" db="EMBL/GenBank/DDBJ databases">
        <title>A chromosome-level genome assembly of Lolium multiflorum.</title>
        <authorList>
            <person name="Chen Y."/>
            <person name="Copetti D."/>
            <person name="Kolliker R."/>
            <person name="Studer B."/>
        </authorList>
    </citation>
    <scope>NUCLEOTIDE SEQUENCE</scope>
    <source>
        <strain evidence="2">02402/16</strain>
        <tissue evidence="2">Leaf</tissue>
    </source>
</reference>
<comment type="caution">
    <text evidence="2">The sequence shown here is derived from an EMBL/GenBank/DDBJ whole genome shotgun (WGS) entry which is preliminary data.</text>
</comment>
<dbReference type="SUPFAM" id="SSF81383">
    <property type="entry name" value="F-box domain"/>
    <property type="match status" value="1"/>
</dbReference>
<name>A0AAD8SBK6_LOLMU</name>
<organism evidence="2 3">
    <name type="scientific">Lolium multiflorum</name>
    <name type="common">Italian ryegrass</name>
    <name type="synonym">Lolium perenne subsp. multiflorum</name>
    <dbReference type="NCBI Taxonomy" id="4521"/>
    <lineage>
        <taxon>Eukaryota</taxon>
        <taxon>Viridiplantae</taxon>
        <taxon>Streptophyta</taxon>
        <taxon>Embryophyta</taxon>
        <taxon>Tracheophyta</taxon>
        <taxon>Spermatophyta</taxon>
        <taxon>Magnoliopsida</taxon>
        <taxon>Liliopsida</taxon>
        <taxon>Poales</taxon>
        <taxon>Poaceae</taxon>
        <taxon>BOP clade</taxon>
        <taxon>Pooideae</taxon>
        <taxon>Poodae</taxon>
        <taxon>Poeae</taxon>
        <taxon>Poeae Chloroplast Group 2 (Poeae type)</taxon>
        <taxon>Loliodinae</taxon>
        <taxon>Loliinae</taxon>
        <taxon>Lolium</taxon>
    </lineage>
</organism>
<dbReference type="PANTHER" id="PTHR35546">
    <property type="entry name" value="F-BOX PROTEIN INTERACTION DOMAIN PROTEIN-RELATED"/>
    <property type="match status" value="1"/>
</dbReference>
<proteinExistence type="predicted"/>
<keyword evidence="3" id="KW-1185">Reference proteome</keyword>
<accession>A0AAD8SBK6</accession>